<accession>A0A7S2MQ22</accession>
<name>A0A7S2MQ22_9STRA</name>
<feature type="compositionally biased region" description="Polar residues" evidence="1">
    <location>
        <begin position="147"/>
        <end position="160"/>
    </location>
</feature>
<organism evidence="4">
    <name type="scientific">Helicotheca tamesis</name>
    <dbReference type="NCBI Taxonomy" id="374047"/>
    <lineage>
        <taxon>Eukaryota</taxon>
        <taxon>Sar</taxon>
        <taxon>Stramenopiles</taxon>
        <taxon>Ochrophyta</taxon>
        <taxon>Bacillariophyta</taxon>
        <taxon>Mediophyceae</taxon>
        <taxon>Lithodesmiophycidae</taxon>
        <taxon>Lithodesmiales</taxon>
        <taxon>Lithodesmiaceae</taxon>
        <taxon>Helicotheca</taxon>
    </lineage>
</organism>
<gene>
    <name evidence="4" type="ORF">HTAM1171_LOCUS6639</name>
</gene>
<dbReference type="EMBL" id="HBGV01010784">
    <property type="protein sequence ID" value="CAD9495935.1"/>
    <property type="molecule type" value="Transcribed_RNA"/>
</dbReference>
<evidence type="ECO:0000259" key="3">
    <source>
        <dbReference type="PROSITE" id="PS50056"/>
    </source>
</evidence>
<feature type="region of interest" description="Disordered" evidence="1">
    <location>
        <begin position="145"/>
        <end position="175"/>
    </location>
</feature>
<dbReference type="InterPro" id="IPR029021">
    <property type="entry name" value="Prot-tyrosine_phosphatase-like"/>
</dbReference>
<proteinExistence type="predicted"/>
<dbReference type="InterPro" id="IPR020422">
    <property type="entry name" value="TYR_PHOSPHATASE_DUAL_dom"/>
</dbReference>
<evidence type="ECO:0008006" key="5">
    <source>
        <dbReference type="Google" id="ProtNLM"/>
    </source>
</evidence>
<feature type="region of interest" description="Disordered" evidence="1">
    <location>
        <begin position="1"/>
        <end position="53"/>
    </location>
</feature>
<dbReference type="SMART" id="SM00404">
    <property type="entry name" value="PTPc_motif"/>
    <property type="match status" value="1"/>
</dbReference>
<dbReference type="AlphaFoldDB" id="A0A7S2MQ22"/>
<feature type="compositionally biased region" description="Polar residues" evidence="1">
    <location>
        <begin position="1"/>
        <end position="27"/>
    </location>
</feature>
<dbReference type="Gene3D" id="3.90.190.10">
    <property type="entry name" value="Protein tyrosine phosphatase superfamily"/>
    <property type="match status" value="1"/>
</dbReference>
<dbReference type="InterPro" id="IPR000387">
    <property type="entry name" value="Tyr_Pase_dom"/>
</dbReference>
<evidence type="ECO:0000256" key="1">
    <source>
        <dbReference type="SAM" id="MobiDB-lite"/>
    </source>
</evidence>
<dbReference type="InterPro" id="IPR050561">
    <property type="entry name" value="PTP"/>
</dbReference>
<feature type="compositionally biased region" description="Low complexity" evidence="1">
    <location>
        <begin position="28"/>
        <end position="41"/>
    </location>
</feature>
<dbReference type="InterPro" id="IPR003595">
    <property type="entry name" value="Tyr_Pase_cat"/>
</dbReference>
<dbReference type="PROSITE" id="PS50054">
    <property type="entry name" value="TYR_PHOSPHATASE_DUAL"/>
    <property type="match status" value="1"/>
</dbReference>
<reference evidence="4" key="1">
    <citation type="submission" date="2021-01" db="EMBL/GenBank/DDBJ databases">
        <authorList>
            <person name="Corre E."/>
            <person name="Pelletier E."/>
            <person name="Niang G."/>
            <person name="Scheremetjew M."/>
            <person name="Finn R."/>
            <person name="Kale V."/>
            <person name="Holt S."/>
            <person name="Cochrane G."/>
            <person name="Meng A."/>
            <person name="Brown T."/>
            <person name="Cohen L."/>
        </authorList>
    </citation>
    <scope>NUCLEOTIDE SEQUENCE</scope>
    <source>
        <strain evidence="4">CCMP826</strain>
    </source>
</reference>
<feature type="domain" description="Tyrosine specific protein phosphatases" evidence="3">
    <location>
        <begin position="175"/>
        <end position="228"/>
    </location>
</feature>
<dbReference type="PROSITE" id="PS50056">
    <property type="entry name" value="TYR_PHOSPHATASE_2"/>
    <property type="match status" value="1"/>
</dbReference>
<dbReference type="CDD" id="cd14500">
    <property type="entry name" value="PTP-IVa"/>
    <property type="match status" value="1"/>
</dbReference>
<sequence length="249" mass="27062">MSTSHHPQQINNNMVTSGSGDSRQNLTGSASSGIASHSSIGPPAPPLKASSVMIGSKPTPISVPPLHFLIMDAPRQQNLHLYIKECRKHHVTDIVRVCDPTYLGGELQSAGIQLHEMPYDDGHSPPKELLERWLRLVDERFFHQKHNANGTGSPAATSAEESADGTVTPAPSTPPNPTIAVHCVAGLGRAPVLVAIALIEFVPMDPVEAVRLIRRYRRGAINEKQLNYLESYQRWYKRPGAGNSCCVVS</sequence>
<dbReference type="PANTHER" id="PTHR23339">
    <property type="entry name" value="TYROSINE SPECIFIC PROTEIN PHOSPHATASE AND DUAL SPECIFICITY PROTEIN PHOSPHATASE"/>
    <property type="match status" value="1"/>
</dbReference>
<evidence type="ECO:0000259" key="2">
    <source>
        <dbReference type="PROSITE" id="PS50054"/>
    </source>
</evidence>
<evidence type="ECO:0000313" key="4">
    <source>
        <dbReference type="EMBL" id="CAD9495935.1"/>
    </source>
</evidence>
<dbReference type="SUPFAM" id="SSF52799">
    <property type="entry name" value="(Phosphotyrosine protein) phosphatases II"/>
    <property type="match status" value="1"/>
</dbReference>
<feature type="domain" description="Tyrosine-protein phosphatase" evidence="2">
    <location>
        <begin position="59"/>
        <end position="241"/>
    </location>
</feature>
<protein>
    <recommendedName>
        <fullName evidence="5">Tyrosine specific protein phosphatases domain-containing protein</fullName>
    </recommendedName>
</protein>